<reference evidence="7 8" key="1">
    <citation type="submission" date="2020-05" db="EMBL/GenBank/DDBJ databases">
        <title>Genomic Encyclopedia of Type Strains, Phase IV (KMG-V): Genome sequencing to study the core and pangenomes of soil and plant-associated prokaryotes.</title>
        <authorList>
            <person name="Whitman W."/>
        </authorList>
    </citation>
    <scope>NUCLEOTIDE SEQUENCE [LARGE SCALE GENOMIC DNA]</scope>
    <source>
        <strain evidence="7 8">9A</strain>
    </source>
</reference>
<keyword evidence="4" id="KW-0560">Oxidoreductase</keyword>
<evidence type="ECO:0000256" key="4">
    <source>
        <dbReference type="ARBA" id="ARBA00023002"/>
    </source>
</evidence>
<keyword evidence="5" id="KW-0472">Membrane</keyword>
<gene>
    <name evidence="7" type="ORF">HNP98_003523</name>
</gene>
<dbReference type="InterPro" id="IPR006076">
    <property type="entry name" value="FAD-dep_OxRdtase"/>
</dbReference>
<evidence type="ECO:0000256" key="3">
    <source>
        <dbReference type="ARBA" id="ARBA00022630"/>
    </source>
</evidence>
<keyword evidence="5" id="KW-0812">Transmembrane</keyword>
<dbReference type="InterPro" id="IPR017741">
    <property type="entry name" value="FAD-dependent_OxRdtase_HpnW"/>
</dbReference>
<dbReference type="RefSeq" id="WP_173811446.1">
    <property type="nucleotide sequence ID" value="NZ_JABSNP010000019.1"/>
</dbReference>
<keyword evidence="3" id="KW-0285">Flavoprotein</keyword>
<evidence type="ECO:0000256" key="2">
    <source>
        <dbReference type="ARBA" id="ARBA00009410"/>
    </source>
</evidence>
<evidence type="ECO:0000259" key="6">
    <source>
        <dbReference type="Pfam" id="PF01266"/>
    </source>
</evidence>
<protein>
    <submittedName>
        <fullName evidence="7">FAD dependent oxidoreductase TIGR03364</fullName>
    </submittedName>
</protein>
<accession>A0ABX2FW62</accession>
<dbReference type="Gene3D" id="3.30.9.10">
    <property type="entry name" value="D-Amino Acid Oxidase, subunit A, domain 2"/>
    <property type="match status" value="1"/>
</dbReference>
<keyword evidence="5" id="KW-1133">Transmembrane helix</keyword>
<name>A0ABX2FW62_9BACT</name>
<evidence type="ECO:0000256" key="1">
    <source>
        <dbReference type="ARBA" id="ARBA00001974"/>
    </source>
</evidence>
<feature type="transmembrane region" description="Helical" evidence="5">
    <location>
        <begin position="6"/>
        <end position="24"/>
    </location>
</feature>
<dbReference type="SUPFAM" id="SSF51905">
    <property type="entry name" value="FAD/NAD(P)-binding domain"/>
    <property type="match status" value="1"/>
</dbReference>
<keyword evidence="8" id="KW-1185">Reference proteome</keyword>
<dbReference type="InterPro" id="IPR036188">
    <property type="entry name" value="FAD/NAD-bd_sf"/>
</dbReference>
<dbReference type="PANTHER" id="PTHR13847">
    <property type="entry name" value="SARCOSINE DEHYDROGENASE-RELATED"/>
    <property type="match status" value="1"/>
</dbReference>
<organism evidence="7 8">
    <name type="scientific">Hymenobacter caeli</name>
    <dbReference type="NCBI Taxonomy" id="2735894"/>
    <lineage>
        <taxon>Bacteria</taxon>
        <taxon>Pseudomonadati</taxon>
        <taxon>Bacteroidota</taxon>
        <taxon>Cytophagia</taxon>
        <taxon>Cytophagales</taxon>
        <taxon>Hymenobacteraceae</taxon>
        <taxon>Hymenobacter</taxon>
    </lineage>
</organism>
<sequence length="394" mass="43856">MENSYDLIVVGAGALGAFHAYFALQRGLKVLLLEKDPRPVEATVRNFGQIIPSGMAEGEWFDYARVSLDTYKAIQAEYDISIRPTGSLYLASSAPEMQVLEEKHARYQALGYASQVLTPAQCRQRLPAVRADYCAGGLLFAQEVTAEPDLLVHRLLAYLVARWHLDYRPATPVREVTAGDAGCLVIDTSGRRYAGARVLVCSGRDFQLLFPEVFAQSDLQLVKLQMLATYPLPQVRLPGSVLTGLSIRRYHAFHSCPSFAQLRPADVDPELRQWGIHLLFKQALDGSIILGDTHEYADASAANPLDFNNSDHLNRLMLAEAHRILDLPDWRIQRTWNGYYAQSKSAEIFQHSPDPRIHIVTGIGGKGMTTACGFARHHVEQLGLGRRQPAQARH</sequence>
<proteinExistence type="inferred from homology"/>
<evidence type="ECO:0000313" key="7">
    <source>
        <dbReference type="EMBL" id="NRT20679.1"/>
    </source>
</evidence>
<dbReference type="PANTHER" id="PTHR13847:SF286">
    <property type="entry name" value="D-AMINO ACID DEHYDROGENASE"/>
    <property type="match status" value="1"/>
</dbReference>
<evidence type="ECO:0000313" key="8">
    <source>
        <dbReference type="Proteomes" id="UP000779507"/>
    </source>
</evidence>
<comment type="similarity">
    <text evidence="2">Belongs to the DadA oxidoreductase family.</text>
</comment>
<dbReference type="Gene3D" id="3.50.50.60">
    <property type="entry name" value="FAD/NAD(P)-binding domain"/>
    <property type="match status" value="1"/>
</dbReference>
<dbReference type="Proteomes" id="UP000779507">
    <property type="component" value="Unassembled WGS sequence"/>
</dbReference>
<dbReference type="NCBIfam" id="TIGR03364">
    <property type="entry name" value="HpnW_proposed"/>
    <property type="match status" value="1"/>
</dbReference>
<feature type="domain" description="FAD dependent oxidoreductase" evidence="6">
    <location>
        <begin position="6"/>
        <end position="378"/>
    </location>
</feature>
<dbReference type="EMBL" id="JABSNP010000019">
    <property type="protein sequence ID" value="NRT20679.1"/>
    <property type="molecule type" value="Genomic_DNA"/>
</dbReference>
<comment type="caution">
    <text evidence="7">The sequence shown here is derived from an EMBL/GenBank/DDBJ whole genome shotgun (WGS) entry which is preliminary data.</text>
</comment>
<evidence type="ECO:0000256" key="5">
    <source>
        <dbReference type="SAM" id="Phobius"/>
    </source>
</evidence>
<dbReference type="Pfam" id="PF01266">
    <property type="entry name" value="DAO"/>
    <property type="match status" value="1"/>
</dbReference>
<comment type="cofactor">
    <cofactor evidence="1">
        <name>FAD</name>
        <dbReference type="ChEBI" id="CHEBI:57692"/>
    </cofactor>
</comment>